<dbReference type="Proteomes" id="UP000682733">
    <property type="component" value="Unassembled WGS sequence"/>
</dbReference>
<keyword evidence="2" id="KW-0812">Transmembrane</keyword>
<comment type="caution">
    <text evidence="3">The sequence shown here is derived from an EMBL/GenBank/DDBJ whole genome shotgun (WGS) entry which is preliminary data.</text>
</comment>
<protein>
    <submittedName>
        <fullName evidence="3">Uncharacterized protein</fullName>
    </submittedName>
</protein>
<dbReference type="Gene3D" id="3.40.50.720">
    <property type="entry name" value="NAD(P)-binding Rossmann-like Domain"/>
    <property type="match status" value="1"/>
</dbReference>
<proteinExistence type="predicted"/>
<dbReference type="EMBL" id="CAJNOK010009521">
    <property type="protein sequence ID" value="CAF1091927.1"/>
    <property type="molecule type" value="Genomic_DNA"/>
</dbReference>
<keyword evidence="2" id="KW-0472">Membrane</keyword>
<feature type="region of interest" description="Disordered" evidence="1">
    <location>
        <begin position="166"/>
        <end position="194"/>
    </location>
</feature>
<keyword evidence="2" id="KW-1133">Transmembrane helix</keyword>
<dbReference type="AlphaFoldDB" id="A0A8S2DZC1"/>
<sequence length="194" mass="21784">MQDRSTRTRKKKKCCPCCVDGNNRRFGYIPAFIILIFSVIYHFSGQTDTYENALWETFTRTLDPCAAADDEGVTHRIVSGIVILCGLVIVAILIGAIVTFMETKLGELRKGRTTVVENNHTIILGWSPLIFDIIKELVIANESQRNPSVVILAEKEREEMQDIIKDKKLLNTPQRGPLHQQESGNSLPADGKRS</sequence>
<evidence type="ECO:0000313" key="4">
    <source>
        <dbReference type="EMBL" id="CAF3853463.1"/>
    </source>
</evidence>
<dbReference type="PANTHER" id="PTHR31563:SF10">
    <property type="entry name" value="ION CHANNEL POLLUX-RELATED"/>
    <property type="match status" value="1"/>
</dbReference>
<evidence type="ECO:0000256" key="2">
    <source>
        <dbReference type="SAM" id="Phobius"/>
    </source>
</evidence>
<name>A0A8S2DZC1_9BILA</name>
<evidence type="ECO:0000313" key="3">
    <source>
        <dbReference type="EMBL" id="CAF1091927.1"/>
    </source>
</evidence>
<organism evidence="3 5">
    <name type="scientific">Didymodactylos carnosus</name>
    <dbReference type="NCBI Taxonomy" id="1234261"/>
    <lineage>
        <taxon>Eukaryota</taxon>
        <taxon>Metazoa</taxon>
        <taxon>Spiralia</taxon>
        <taxon>Gnathifera</taxon>
        <taxon>Rotifera</taxon>
        <taxon>Eurotatoria</taxon>
        <taxon>Bdelloidea</taxon>
        <taxon>Philodinida</taxon>
        <taxon>Philodinidae</taxon>
        <taxon>Didymodactylos</taxon>
    </lineage>
</organism>
<accession>A0A8S2DZC1</accession>
<reference evidence="3" key="1">
    <citation type="submission" date="2021-02" db="EMBL/GenBank/DDBJ databases">
        <authorList>
            <person name="Nowell W R."/>
        </authorList>
    </citation>
    <scope>NUCLEOTIDE SEQUENCE</scope>
</reference>
<dbReference type="EMBL" id="CAJOBA010009539">
    <property type="protein sequence ID" value="CAF3853463.1"/>
    <property type="molecule type" value="Genomic_DNA"/>
</dbReference>
<evidence type="ECO:0000313" key="5">
    <source>
        <dbReference type="Proteomes" id="UP000677228"/>
    </source>
</evidence>
<dbReference type="InterPro" id="IPR044849">
    <property type="entry name" value="CASTOR/POLLUX/SYM8-like"/>
</dbReference>
<dbReference type="PANTHER" id="PTHR31563">
    <property type="entry name" value="ION CHANNEL POLLUX-RELATED"/>
    <property type="match status" value="1"/>
</dbReference>
<gene>
    <name evidence="3" type="ORF">OVA965_LOCUS18858</name>
    <name evidence="4" type="ORF">TMI583_LOCUS18871</name>
</gene>
<dbReference type="Proteomes" id="UP000677228">
    <property type="component" value="Unassembled WGS sequence"/>
</dbReference>
<dbReference type="GO" id="GO:0006811">
    <property type="term" value="P:monoatomic ion transport"/>
    <property type="evidence" value="ECO:0007669"/>
    <property type="project" value="InterPro"/>
</dbReference>
<feature type="transmembrane region" description="Helical" evidence="2">
    <location>
        <begin position="77"/>
        <end position="100"/>
    </location>
</feature>
<evidence type="ECO:0000256" key="1">
    <source>
        <dbReference type="SAM" id="MobiDB-lite"/>
    </source>
</evidence>
<feature type="transmembrane region" description="Helical" evidence="2">
    <location>
        <begin position="26"/>
        <end position="44"/>
    </location>
</feature>